<evidence type="ECO:0000256" key="1">
    <source>
        <dbReference type="ARBA" id="ARBA00022670"/>
    </source>
</evidence>
<dbReference type="GO" id="GO:0006508">
    <property type="term" value="P:proteolysis"/>
    <property type="evidence" value="ECO:0007669"/>
    <property type="project" value="UniProtKB-KW"/>
</dbReference>
<keyword evidence="3" id="KW-0865">Zymogen</keyword>
<keyword evidence="9" id="KW-1185">Reference proteome</keyword>
<accession>A0AAW1KTA8</accession>
<dbReference type="InterPro" id="IPR008373">
    <property type="entry name" value="Saposin"/>
</dbReference>
<feature type="chain" id="PRO_5044717895" description="Saposin B-type domain-containing protein" evidence="6">
    <location>
        <begin position="22"/>
        <end position="218"/>
    </location>
</feature>
<dbReference type="SUPFAM" id="SSF47862">
    <property type="entry name" value="Saposin"/>
    <property type="match status" value="2"/>
</dbReference>
<dbReference type="Pfam" id="PF03489">
    <property type="entry name" value="SapB_2"/>
    <property type="match status" value="2"/>
</dbReference>
<dbReference type="InterPro" id="IPR008139">
    <property type="entry name" value="SaposinB_dom"/>
</dbReference>
<evidence type="ECO:0000256" key="5">
    <source>
        <dbReference type="ARBA" id="ARBA00023180"/>
    </source>
</evidence>
<evidence type="ECO:0000256" key="3">
    <source>
        <dbReference type="ARBA" id="ARBA00023145"/>
    </source>
</evidence>
<keyword evidence="2" id="KW-0378">Hydrolase</keyword>
<dbReference type="InterPro" id="IPR011001">
    <property type="entry name" value="Saposin-like"/>
</dbReference>
<keyword evidence="1" id="KW-0645">Protease</keyword>
<reference evidence="8 9" key="1">
    <citation type="submission" date="2024-03" db="EMBL/GenBank/DDBJ databases">
        <title>WGS assembly of Saponaria officinalis var. Norfolk2.</title>
        <authorList>
            <person name="Jenkins J."/>
            <person name="Shu S."/>
            <person name="Grimwood J."/>
            <person name="Barry K."/>
            <person name="Goodstein D."/>
            <person name="Schmutz J."/>
            <person name="Leebens-Mack J."/>
            <person name="Osbourn A."/>
        </authorList>
    </citation>
    <scope>NUCLEOTIDE SEQUENCE [LARGE SCALE GENOMIC DNA]</scope>
    <source>
        <strain evidence="9">cv. Norfolk2</strain>
        <strain evidence="8">JIC</strain>
        <tissue evidence="8">Leaf</tissue>
    </source>
</reference>
<dbReference type="InterPro" id="IPR008138">
    <property type="entry name" value="SapB_2"/>
</dbReference>
<dbReference type="PRINTS" id="PR01797">
    <property type="entry name" value="SAPOSIN"/>
</dbReference>
<dbReference type="PANTHER" id="PTHR11480:SF3">
    <property type="entry name" value="BCDNA.GH08312"/>
    <property type="match status" value="1"/>
</dbReference>
<evidence type="ECO:0000313" key="9">
    <source>
        <dbReference type="Proteomes" id="UP001443914"/>
    </source>
</evidence>
<protein>
    <recommendedName>
        <fullName evidence="7">Saposin B-type domain-containing protein</fullName>
    </recommendedName>
</protein>
<organism evidence="8 9">
    <name type="scientific">Saponaria officinalis</name>
    <name type="common">Common soapwort</name>
    <name type="synonym">Lychnis saponaria</name>
    <dbReference type="NCBI Taxonomy" id="3572"/>
    <lineage>
        <taxon>Eukaryota</taxon>
        <taxon>Viridiplantae</taxon>
        <taxon>Streptophyta</taxon>
        <taxon>Embryophyta</taxon>
        <taxon>Tracheophyta</taxon>
        <taxon>Spermatophyta</taxon>
        <taxon>Magnoliopsida</taxon>
        <taxon>eudicotyledons</taxon>
        <taxon>Gunneridae</taxon>
        <taxon>Pentapetalae</taxon>
        <taxon>Caryophyllales</taxon>
        <taxon>Caryophyllaceae</taxon>
        <taxon>Caryophylleae</taxon>
        <taxon>Saponaria</taxon>
    </lineage>
</organism>
<dbReference type="GO" id="GO:0006665">
    <property type="term" value="P:sphingolipid metabolic process"/>
    <property type="evidence" value="ECO:0007669"/>
    <property type="project" value="InterPro"/>
</dbReference>
<dbReference type="Gene3D" id="1.10.225.10">
    <property type="entry name" value="Saposin-like"/>
    <property type="match status" value="2"/>
</dbReference>
<dbReference type="EMBL" id="JBDFQZ010000005">
    <property type="protein sequence ID" value="KAK9723658.1"/>
    <property type="molecule type" value="Genomic_DNA"/>
</dbReference>
<dbReference type="Pfam" id="PF05184">
    <property type="entry name" value="SapB_1"/>
    <property type="match status" value="2"/>
</dbReference>
<gene>
    <name evidence="8" type="ORF">RND81_05G016200</name>
</gene>
<dbReference type="GO" id="GO:0016020">
    <property type="term" value="C:membrane"/>
    <property type="evidence" value="ECO:0007669"/>
    <property type="project" value="GOC"/>
</dbReference>
<feature type="domain" description="Saposin B-type" evidence="7">
    <location>
        <begin position="119"/>
        <end position="200"/>
    </location>
</feature>
<keyword evidence="5" id="KW-0325">Glycoprotein</keyword>
<keyword evidence="6" id="KW-0732">Signal</keyword>
<dbReference type="GO" id="GO:0005764">
    <property type="term" value="C:lysosome"/>
    <property type="evidence" value="ECO:0007669"/>
    <property type="project" value="InterPro"/>
</dbReference>
<keyword evidence="4" id="KW-1015">Disulfide bond</keyword>
<dbReference type="Proteomes" id="UP001443914">
    <property type="component" value="Unassembled WGS sequence"/>
</dbReference>
<dbReference type="EMBL" id="JBDFQZ010000005">
    <property type="protein sequence ID" value="KAK9723659.1"/>
    <property type="molecule type" value="Genomic_DNA"/>
</dbReference>
<proteinExistence type="predicted"/>
<dbReference type="InterPro" id="IPR051428">
    <property type="entry name" value="Sphingo_Act-Surfact_Prot"/>
</dbReference>
<dbReference type="InterPro" id="IPR007856">
    <property type="entry name" value="SapB_1"/>
</dbReference>
<evidence type="ECO:0000313" key="8">
    <source>
        <dbReference type="EMBL" id="KAK9723657.1"/>
    </source>
</evidence>
<evidence type="ECO:0000259" key="7">
    <source>
        <dbReference type="PROSITE" id="PS50015"/>
    </source>
</evidence>
<keyword evidence="2" id="KW-0064">Aspartyl protease</keyword>
<dbReference type="AlphaFoldDB" id="A0AAW1KTA8"/>
<dbReference type="PROSITE" id="PS50015">
    <property type="entry name" value="SAP_B"/>
    <property type="match status" value="2"/>
</dbReference>
<evidence type="ECO:0000256" key="2">
    <source>
        <dbReference type="ARBA" id="ARBA00022750"/>
    </source>
</evidence>
<dbReference type="PANTHER" id="PTHR11480">
    <property type="entry name" value="SAPOSIN-RELATED"/>
    <property type="match status" value="1"/>
</dbReference>
<evidence type="ECO:0000256" key="4">
    <source>
        <dbReference type="ARBA" id="ARBA00023157"/>
    </source>
</evidence>
<name>A0AAW1KTA8_SAPOF</name>
<comment type="caution">
    <text evidence="8">The sequence shown here is derived from an EMBL/GenBank/DDBJ whole genome shotgun (WGS) entry which is preliminary data.</text>
</comment>
<dbReference type="EMBL" id="JBDFQZ010000005">
    <property type="protein sequence ID" value="KAK9723660.1"/>
    <property type="molecule type" value="Genomic_DNA"/>
</dbReference>
<sequence length="218" mass="24162">MDVRVGLLVLLVLAGNWVSDARDIEASKVSGVDMDVCTLCEEYVTVALDYLNDDKTHDEVLEALHKSCSQMRNLAEQCTTVVDRYAEMFFTDISSVQPLGFCKTIGLCRKATVSSLPAKRTKCEICHQAVDEMLEKLKDPDTELGIIESLLKACNAVGDKYKSKCKKMVFEFGPVLLVDAGSFVEKLDICTTFHACPRNQAETKEVFPKGMIEMVTSS</sequence>
<dbReference type="EMBL" id="JBDFQZ010000005">
    <property type="protein sequence ID" value="KAK9723657.1"/>
    <property type="molecule type" value="Genomic_DNA"/>
</dbReference>
<feature type="domain" description="Saposin B-type" evidence="7">
    <location>
        <begin position="33"/>
        <end position="112"/>
    </location>
</feature>
<dbReference type="SMART" id="SM00741">
    <property type="entry name" value="SapB"/>
    <property type="match status" value="2"/>
</dbReference>
<feature type="signal peptide" evidence="6">
    <location>
        <begin position="1"/>
        <end position="21"/>
    </location>
</feature>
<dbReference type="GO" id="GO:0004190">
    <property type="term" value="F:aspartic-type endopeptidase activity"/>
    <property type="evidence" value="ECO:0007669"/>
    <property type="project" value="UniProtKB-KW"/>
</dbReference>
<evidence type="ECO:0000256" key="6">
    <source>
        <dbReference type="SAM" id="SignalP"/>
    </source>
</evidence>